<dbReference type="EMBL" id="JABCJE010000007">
    <property type="protein sequence ID" value="NVO24462.1"/>
    <property type="molecule type" value="Genomic_DNA"/>
</dbReference>
<organism evidence="1 2">
    <name type="scientific">Donghicola mangrovi</name>
    <dbReference type="NCBI Taxonomy" id="2729614"/>
    <lineage>
        <taxon>Bacteria</taxon>
        <taxon>Pseudomonadati</taxon>
        <taxon>Pseudomonadota</taxon>
        <taxon>Alphaproteobacteria</taxon>
        <taxon>Rhodobacterales</taxon>
        <taxon>Roseobacteraceae</taxon>
        <taxon>Donghicola</taxon>
    </lineage>
</organism>
<name>A0A850Q8A8_9RHOB</name>
<evidence type="ECO:0000313" key="1">
    <source>
        <dbReference type="EMBL" id="NVO24462.1"/>
    </source>
</evidence>
<dbReference type="RefSeq" id="WP_177158193.1">
    <property type="nucleotide sequence ID" value="NZ_JABCJE010000007.1"/>
</dbReference>
<accession>A0A850Q8A8</accession>
<gene>
    <name evidence="1" type="ORF">HJ536_13935</name>
</gene>
<comment type="caution">
    <text evidence="1">The sequence shown here is derived from an EMBL/GenBank/DDBJ whole genome shotgun (WGS) entry which is preliminary data.</text>
</comment>
<evidence type="ECO:0000313" key="2">
    <source>
        <dbReference type="Proteomes" id="UP000592216"/>
    </source>
</evidence>
<dbReference type="Proteomes" id="UP000592216">
    <property type="component" value="Unassembled WGS sequence"/>
</dbReference>
<dbReference type="AlphaFoldDB" id="A0A850Q8A8"/>
<proteinExistence type="predicted"/>
<sequence length="128" mass="14550">MDLPHIQFDSLFKMPWSGNIVQDIRPEFFSPSYSGKPEIEAKVITDVAGYGQQLGWISNALLELIDRAGLFEGEENDKIEKLRKLVTDVDEVKRHHKSDLTARAHSALDTLRIVDPDSYADLIARRTK</sequence>
<reference evidence="1 2" key="1">
    <citation type="submission" date="2020-04" db="EMBL/GenBank/DDBJ databases">
        <title>Donghicola sp., a member of the Rhodobacteraceae family isolated from mangrove forest in Thailand.</title>
        <authorList>
            <person name="Charoenyingcharoen P."/>
            <person name="Yukphan P."/>
        </authorList>
    </citation>
    <scope>NUCLEOTIDE SEQUENCE [LARGE SCALE GENOMIC DNA]</scope>
    <source>
        <strain evidence="1 2">B5-SW-15</strain>
    </source>
</reference>
<protein>
    <submittedName>
        <fullName evidence="1">Uncharacterized protein</fullName>
    </submittedName>
</protein>